<proteinExistence type="inferred from homology"/>
<keyword evidence="2 10" id="KW-0812">Transmembrane</keyword>
<evidence type="ECO:0000256" key="7">
    <source>
        <dbReference type="ARBA" id="ARBA00037703"/>
    </source>
</evidence>
<evidence type="ECO:0000256" key="9">
    <source>
        <dbReference type="ARBA" id="ARBA00039865"/>
    </source>
</evidence>
<feature type="transmembrane region" description="Helical" evidence="10">
    <location>
        <begin position="483"/>
        <end position="506"/>
    </location>
</feature>
<evidence type="ECO:0000256" key="1">
    <source>
        <dbReference type="ARBA" id="ARBA00004479"/>
    </source>
</evidence>
<dbReference type="PANTHER" id="PTHR35518">
    <property type="entry name" value="MAINTENANCE OF TELOMOERE CAPPING"/>
    <property type="match status" value="1"/>
</dbReference>
<comment type="function">
    <text evidence="7">May be involved in telomere capping.</text>
</comment>
<keyword evidence="3 11" id="KW-0732">Signal</keyword>
<dbReference type="Proteomes" id="UP001306508">
    <property type="component" value="Unassembled WGS sequence"/>
</dbReference>
<dbReference type="AlphaFoldDB" id="A0AAN7WQ14"/>
<dbReference type="Pfam" id="PF25506">
    <property type="entry name" value="TIM-barrel_MTC6"/>
    <property type="match status" value="1"/>
</dbReference>
<evidence type="ECO:0000313" key="13">
    <source>
        <dbReference type="EMBL" id="KAK5782028.1"/>
    </source>
</evidence>
<sequence>MAKSTWLIIIQFWILFLHTVIIRCCSATSITNFFNEEAWPSISVQRQNAIRSQRDIMRNITIDQIPYVGVDLRKVLFNQESIDRINEVNEQYSSKLFKVNETEALLNNLSSLFNTGLQTMVLDLEIRNNTWMIVETNITFQQYLTILQQFLIESHYDLSANIQVLLLNIQNNTNVTINSNSSNTTNMTHLFDTYLGSNYIFTPKDFLSHQYANFSITKIPRWPTAQEFLFTNNNRLIIAEITSQLNLTENPYIFPGETLHYETMYSTLPCPRTNSEINQMQKISWRFLNSQFTPTNITKCIDCGLSPIISNPYDISNITTIVKLIIPSIVWTWANNEPRLSNSKLLMGKDSIKIYNCAKIKYLSSNSTLTWYVGDCYNKLSGLCKKDNTNDDWLVTSSEMSFFHFDDNINSPCPDGYNFSLPITPLESLSLSFYLNNSDFSFYDEKEFWINLNSISVSNCWVIGENTMCPYRSEISTRNFLEMILPISIVSFLLLVAVFYLSLLTIPIHDNRKNWRTIVSQVSKSEFEGVPS</sequence>
<keyword evidence="5 10" id="KW-0472">Membrane</keyword>
<comment type="caution">
    <text evidence="13">The sequence shown here is derived from an EMBL/GenBank/DDBJ whole genome shotgun (WGS) entry which is preliminary data.</text>
</comment>
<evidence type="ECO:0000256" key="8">
    <source>
        <dbReference type="ARBA" id="ARBA00038159"/>
    </source>
</evidence>
<reference evidence="14" key="1">
    <citation type="submission" date="2023-07" db="EMBL/GenBank/DDBJ databases">
        <title>A draft genome of Kazachstania heterogenica Y-27499.</title>
        <authorList>
            <person name="Donic C."/>
            <person name="Kralova J.S."/>
            <person name="Fidel L."/>
            <person name="Ben-Dor S."/>
            <person name="Jung S."/>
        </authorList>
    </citation>
    <scope>NUCLEOTIDE SEQUENCE [LARGE SCALE GENOMIC DNA]</scope>
    <source>
        <strain evidence="14">Y27499</strain>
    </source>
</reference>
<evidence type="ECO:0000256" key="10">
    <source>
        <dbReference type="SAM" id="Phobius"/>
    </source>
</evidence>
<name>A0AAN7WQ14_9SACH</name>
<feature type="domain" description="MTC6 partial TIM-barrel" evidence="12">
    <location>
        <begin position="40"/>
        <end position="331"/>
    </location>
</feature>
<evidence type="ECO:0000256" key="11">
    <source>
        <dbReference type="SAM" id="SignalP"/>
    </source>
</evidence>
<evidence type="ECO:0000256" key="4">
    <source>
        <dbReference type="ARBA" id="ARBA00022989"/>
    </source>
</evidence>
<dbReference type="EMBL" id="JAWIZZ010000022">
    <property type="protein sequence ID" value="KAK5782028.1"/>
    <property type="molecule type" value="Genomic_DNA"/>
</dbReference>
<evidence type="ECO:0000256" key="6">
    <source>
        <dbReference type="ARBA" id="ARBA00023180"/>
    </source>
</evidence>
<feature type="chain" id="PRO_5042992861" description="Maintenance of telomere capping protein 6" evidence="11">
    <location>
        <begin position="28"/>
        <end position="532"/>
    </location>
</feature>
<evidence type="ECO:0000313" key="14">
    <source>
        <dbReference type="Proteomes" id="UP001306508"/>
    </source>
</evidence>
<evidence type="ECO:0000256" key="5">
    <source>
        <dbReference type="ARBA" id="ARBA00023136"/>
    </source>
</evidence>
<gene>
    <name evidence="13" type="ORF">RI543_000514</name>
</gene>
<keyword evidence="4 10" id="KW-1133">Transmembrane helix</keyword>
<evidence type="ECO:0000259" key="12">
    <source>
        <dbReference type="Pfam" id="PF25506"/>
    </source>
</evidence>
<keyword evidence="14" id="KW-1185">Reference proteome</keyword>
<dbReference type="GO" id="GO:0016020">
    <property type="term" value="C:membrane"/>
    <property type="evidence" value="ECO:0007669"/>
    <property type="project" value="UniProtKB-SubCell"/>
</dbReference>
<feature type="signal peptide" evidence="11">
    <location>
        <begin position="1"/>
        <end position="27"/>
    </location>
</feature>
<protein>
    <recommendedName>
        <fullName evidence="9">Maintenance of telomere capping protein 6</fullName>
    </recommendedName>
</protein>
<keyword evidence="6" id="KW-0325">Glycoprotein</keyword>
<evidence type="ECO:0000256" key="2">
    <source>
        <dbReference type="ARBA" id="ARBA00022692"/>
    </source>
</evidence>
<comment type="subcellular location">
    <subcellularLocation>
        <location evidence="1">Membrane</location>
        <topology evidence="1">Single-pass type I membrane protein</topology>
    </subcellularLocation>
</comment>
<comment type="similarity">
    <text evidence="8">Belongs to the MTC6 family.</text>
</comment>
<dbReference type="InterPro" id="IPR051008">
    <property type="entry name" value="Telomere_Capping_Maintenance"/>
</dbReference>
<dbReference type="InterPro" id="IPR057530">
    <property type="entry name" value="TIM-barrel_MTC6"/>
</dbReference>
<accession>A0AAN7WQ14</accession>
<organism evidence="13 14">
    <name type="scientific">Arxiozyma heterogenica</name>
    <dbReference type="NCBI Taxonomy" id="278026"/>
    <lineage>
        <taxon>Eukaryota</taxon>
        <taxon>Fungi</taxon>
        <taxon>Dikarya</taxon>
        <taxon>Ascomycota</taxon>
        <taxon>Saccharomycotina</taxon>
        <taxon>Saccharomycetes</taxon>
        <taxon>Saccharomycetales</taxon>
        <taxon>Saccharomycetaceae</taxon>
        <taxon>Arxiozyma</taxon>
    </lineage>
</organism>
<evidence type="ECO:0000256" key="3">
    <source>
        <dbReference type="ARBA" id="ARBA00022729"/>
    </source>
</evidence>
<dbReference type="PANTHER" id="PTHR35518:SF2">
    <property type="entry name" value="MAINTENANCE OF TELOMERE CAPPING PROTEIN 6"/>
    <property type="match status" value="1"/>
</dbReference>